<reference evidence="2 3" key="1">
    <citation type="submission" date="2024-04" db="EMBL/GenBank/DDBJ databases">
        <title>genome sequences of Mucor flavus KT1a and Helicostylum pulchrum KT1b strains isolation_sourced from the surface of a dry-aged beef.</title>
        <authorList>
            <person name="Toyotome T."/>
            <person name="Hosono M."/>
            <person name="Torimaru M."/>
            <person name="Fukuda K."/>
            <person name="Mikami N."/>
        </authorList>
    </citation>
    <scope>NUCLEOTIDE SEQUENCE [LARGE SCALE GENOMIC DNA]</scope>
    <source>
        <strain evidence="2 3">KT1b</strain>
    </source>
</reference>
<gene>
    <name evidence="2" type="ORF">HPULCUR_007078</name>
</gene>
<dbReference type="InterPro" id="IPR036457">
    <property type="entry name" value="PPM-type-like_dom_sf"/>
</dbReference>
<organism evidence="2 3">
    <name type="scientific">Helicostylum pulchrum</name>
    <dbReference type="NCBI Taxonomy" id="562976"/>
    <lineage>
        <taxon>Eukaryota</taxon>
        <taxon>Fungi</taxon>
        <taxon>Fungi incertae sedis</taxon>
        <taxon>Mucoromycota</taxon>
        <taxon>Mucoromycotina</taxon>
        <taxon>Mucoromycetes</taxon>
        <taxon>Mucorales</taxon>
        <taxon>Mucorineae</taxon>
        <taxon>Mucoraceae</taxon>
        <taxon>Helicostylum</taxon>
    </lineage>
</organism>
<dbReference type="InterPro" id="IPR001932">
    <property type="entry name" value="PPM-type_phosphatase-like_dom"/>
</dbReference>
<name>A0ABP9Y3Q8_9FUNG</name>
<dbReference type="EMBL" id="BAABUJ010000019">
    <property type="protein sequence ID" value="GAA5801630.1"/>
    <property type="molecule type" value="Genomic_DNA"/>
</dbReference>
<dbReference type="PROSITE" id="PS51746">
    <property type="entry name" value="PPM_2"/>
    <property type="match status" value="1"/>
</dbReference>
<protein>
    <recommendedName>
        <fullName evidence="1">PPM-type phosphatase domain-containing protein</fullName>
    </recommendedName>
</protein>
<keyword evidence="3" id="KW-1185">Reference proteome</keyword>
<dbReference type="Gene3D" id="3.60.40.10">
    <property type="entry name" value="PPM-type phosphatase domain"/>
    <property type="match status" value="1"/>
</dbReference>
<sequence length="192" mass="22371">MYKVLPFIPYDIYKTFARYHHRIVVNYHTPPYLQSKPLVSQHKLEKGDRFVILGTDGLWDELSWDNVRSTNGDEVAAKMMSTWKTKGESNPATHLVREALLFDAVYKNVGKKEPVQDETFELSKRLTRKPSRNYRDDITITVIELDTTDVDPVYENVGPVYETEEVQFDVPRLADPKKNGSSWFSGWIWSRL</sequence>
<feature type="domain" description="PPM-type phosphatase" evidence="1">
    <location>
        <begin position="1"/>
        <end position="145"/>
    </location>
</feature>
<evidence type="ECO:0000313" key="3">
    <source>
        <dbReference type="Proteomes" id="UP001476247"/>
    </source>
</evidence>
<accession>A0ABP9Y3Q8</accession>
<dbReference type="Pfam" id="PF00481">
    <property type="entry name" value="PP2C"/>
    <property type="match status" value="1"/>
</dbReference>
<dbReference type="Proteomes" id="UP001476247">
    <property type="component" value="Unassembled WGS sequence"/>
</dbReference>
<proteinExistence type="predicted"/>
<dbReference type="SUPFAM" id="SSF81606">
    <property type="entry name" value="PP2C-like"/>
    <property type="match status" value="1"/>
</dbReference>
<evidence type="ECO:0000259" key="1">
    <source>
        <dbReference type="PROSITE" id="PS51746"/>
    </source>
</evidence>
<evidence type="ECO:0000313" key="2">
    <source>
        <dbReference type="EMBL" id="GAA5801630.1"/>
    </source>
</evidence>
<comment type="caution">
    <text evidence="2">The sequence shown here is derived from an EMBL/GenBank/DDBJ whole genome shotgun (WGS) entry which is preliminary data.</text>
</comment>